<dbReference type="GO" id="GO:0005524">
    <property type="term" value="F:ATP binding"/>
    <property type="evidence" value="ECO:0007669"/>
    <property type="project" value="InterPro"/>
</dbReference>
<feature type="domain" description="ATPase AAA-type core" evidence="1">
    <location>
        <begin position="48"/>
        <end position="351"/>
    </location>
</feature>
<dbReference type="Pfam" id="PF13304">
    <property type="entry name" value="AAA_21"/>
    <property type="match status" value="1"/>
</dbReference>
<dbReference type="PANTHER" id="PTHR40396">
    <property type="entry name" value="ATPASE-LIKE PROTEIN"/>
    <property type="match status" value="1"/>
</dbReference>
<dbReference type="AlphaFoldDB" id="A0A1F5S2R1"/>
<evidence type="ECO:0000313" key="2">
    <source>
        <dbReference type="EMBL" id="OGF20713.1"/>
    </source>
</evidence>
<organism evidence="2 3">
    <name type="scientific">Candidatus Falkowbacteria bacterium RIFOXYA2_FULL_38_12</name>
    <dbReference type="NCBI Taxonomy" id="1797993"/>
    <lineage>
        <taxon>Bacteria</taxon>
        <taxon>Candidatus Falkowiibacteriota</taxon>
    </lineage>
</organism>
<evidence type="ECO:0000259" key="1">
    <source>
        <dbReference type="Pfam" id="PF13304"/>
    </source>
</evidence>
<dbReference type="Proteomes" id="UP000177407">
    <property type="component" value="Unassembled WGS sequence"/>
</dbReference>
<dbReference type="GO" id="GO:0016887">
    <property type="term" value="F:ATP hydrolysis activity"/>
    <property type="evidence" value="ECO:0007669"/>
    <property type="project" value="InterPro"/>
</dbReference>
<gene>
    <name evidence="2" type="ORF">A2257_02980</name>
</gene>
<protein>
    <recommendedName>
        <fullName evidence="1">ATPase AAA-type core domain-containing protein</fullName>
    </recommendedName>
</protein>
<dbReference type="InterPro" id="IPR003959">
    <property type="entry name" value="ATPase_AAA_core"/>
</dbReference>
<dbReference type="PANTHER" id="PTHR40396:SF1">
    <property type="entry name" value="ATPASE AAA-TYPE CORE DOMAIN-CONTAINING PROTEIN"/>
    <property type="match status" value="1"/>
</dbReference>
<sequence>MIHSFTCKNFYSFGEETTLNFGVNNNAPENNGYFTAVSGNRLSKVETVIGQNASGKTNLLKILPFLKWLIIDSFNAKPEDPIVVQSFAFGEAKSEPTNLSVVFEIDGKVYAYDFIITKEKILNEELKLTSFAKEKKSTKKIFSRVWNEKENRYDFDGENFELSKGFENLLRTNASVIGTAARLNHAESRVIAKYWGQIETNVVEAGWVGDHLLPNSIAQLGEAFDFFSENSALKAEAEKLLCRFDLGLSGFEIKKEKKENGFFLNVRAAHLFNGQKQYLPVQYESSGTKQLFVLLKSILVALEKGGIAVVDEFDVNLHPEMVIALYNLFVQPETNPKNAQLFMSTHSHILLSKLDKYQIVLVEKNENGVSEAWRLDEMSDVRSDENYYSKYLAGAYGAVPKI</sequence>
<dbReference type="EMBL" id="MFGA01000020">
    <property type="protein sequence ID" value="OGF20713.1"/>
    <property type="molecule type" value="Genomic_DNA"/>
</dbReference>
<accession>A0A1F5S2R1</accession>
<reference evidence="2 3" key="1">
    <citation type="journal article" date="2016" name="Nat. Commun.">
        <title>Thousands of microbial genomes shed light on interconnected biogeochemical processes in an aquifer system.</title>
        <authorList>
            <person name="Anantharaman K."/>
            <person name="Brown C.T."/>
            <person name="Hug L.A."/>
            <person name="Sharon I."/>
            <person name="Castelle C.J."/>
            <person name="Probst A.J."/>
            <person name="Thomas B.C."/>
            <person name="Singh A."/>
            <person name="Wilkins M.J."/>
            <person name="Karaoz U."/>
            <person name="Brodie E.L."/>
            <person name="Williams K.H."/>
            <person name="Hubbard S.S."/>
            <person name="Banfield J.F."/>
        </authorList>
    </citation>
    <scope>NUCLEOTIDE SEQUENCE [LARGE SCALE GENOMIC DNA]</scope>
</reference>
<dbReference type="SUPFAM" id="SSF52540">
    <property type="entry name" value="P-loop containing nucleoside triphosphate hydrolases"/>
    <property type="match status" value="1"/>
</dbReference>
<proteinExistence type="predicted"/>
<comment type="caution">
    <text evidence="2">The sequence shown here is derived from an EMBL/GenBank/DDBJ whole genome shotgun (WGS) entry which is preliminary data.</text>
</comment>
<evidence type="ECO:0000313" key="3">
    <source>
        <dbReference type="Proteomes" id="UP000177407"/>
    </source>
</evidence>
<dbReference type="InterPro" id="IPR027417">
    <property type="entry name" value="P-loop_NTPase"/>
</dbReference>
<dbReference type="Gene3D" id="3.40.50.300">
    <property type="entry name" value="P-loop containing nucleotide triphosphate hydrolases"/>
    <property type="match status" value="1"/>
</dbReference>
<name>A0A1F5S2R1_9BACT</name>